<dbReference type="InterPro" id="IPR016160">
    <property type="entry name" value="Ald_DH_CS_CYS"/>
</dbReference>
<dbReference type="InterPro" id="IPR016161">
    <property type="entry name" value="Ald_DH/histidinol_DH"/>
</dbReference>
<dbReference type="Gene3D" id="3.40.605.10">
    <property type="entry name" value="Aldehyde Dehydrogenase, Chain A, domain 1"/>
    <property type="match status" value="1"/>
</dbReference>
<dbReference type="EMBL" id="NWQG01000116">
    <property type="protein sequence ID" value="PDQ19624.1"/>
    <property type="molecule type" value="Genomic_DNA"/>
</dbReference>
<feature type="active site" evidence="3">
    <location>
        <position position="252"/>
    </location>
</feature>
<dbReference type="PROSITE" id="PS00687">
    <property type="entry name" value="ALDEHYDE_DEHYDR_GLU"/>
    <property type="match status" value="1"/>
</dbReference>
<dbReference type="InterPro" id="IPR015590">
    <property type="entry name" value="Aldehyde_DH_dom"/>
</dbReference>
<dbReference type="PANTHER" id="PTHR11699">
    <property type="entry name" value="ALDEHYDE DEHYDROGENASE-RELATED"/>
    <property type="match status" value="1"/>
</dbReference>
<dbReference type="AlphaFoldDB" id="A0A2A6FCP5"/>
<dbReference type="InterPro" id="IPR016163">
    <property type="entry name" value="Ald_DH_C"/>
</dbReference>
<dbReference type="FunFam" id="3.40.605.10:FF:000007">
    <property type="entry name" value="NAD/NADP-dependent betaine aldehyde dehydrogenase"/>
    <property type="match status" value="1"/>
</dbReference>
<proteinExistence type="inferred from homology"/>
<evidence type="ECO:0000256" key="3">
    <source>
        <dbReference type="PROSITE-ProRule" id="PRU10007"/>
    </source>
</evidence>
<accession>A0A2A6FCP5</accession>
<protein>
    <submittedName>
        <fullName evidence="6">Aldehyde dehydrogenase</fullName>
    </submittedName>
</protein>
<dbReference type="Pfam" id="PF00171">
    <property type="entry name" value="Aldedh"/>
    <property type="match status" value="1"/>
</dbReference>
<keyword evidence="2 4" id="KW-0560">Oxidoreductase</keyword>
<evidence type="ECO:0000313" key="6">
    <source>
        <dbReference type="EMBL" id="PDQ19624.1"/>
    </source>
</evidence>
<dbReference type="SUPFAM" id="SSF53720">
    <property type="entry name" value="ALDH-like"/>
    <property type="match status" value="1"/>
</dbReference>
<comment type="similarity">
    <text evidence="1 4">Belongs to the aldehyde dehydrogenase family.</text>
</comment>
<comment type="caution">
    <text evidence="6">The sequence shown here is derived from an EMBL/GenBank/DDBJ whole genome shotgun (WGS) entry which is preliminary data.</text>
</comment>
<dbReference type="RefSeq" id="WP_097575162.1">
    <property type="nucleotide sequence ID" value="NZ_NWQG01000116.1"/>
</dbReference>
<keyword evidence="7" id="KW-1185">Reference proteome</keyword>
<reference evidence="6 7" key="1">
    <citation type="submission" date="2017-09" db="EMBL/GenBank/DDBJ databases">
        <title>Mesorhizobum sanjuanii sp. nov. isolated from nodules of Lotus tenuis in saline-alkaline lowlands of Flooding Pampa.</title>
        <authorList>
            <person name="Sannazzaro A.I."/>
            <person name="Torres Tejerizo G.A."/>
            <person name="Fontana F."/>
            <person name="Cumpa Velazquez L.M."/>
            <person name="Hansen L."/>
            <person name="Pistorio M."/>
            <person name="Estrella M.J."/>
        </authorList>
    </citation>
    <scope>NUCLEOTIDE SEQUENCE [LARGE SCALE GENOMIC DNA]</scope>
    <source>
        <strain evidence="6 7">BSA136</strain>
    </source>
</reference>
<evidence type="ECO:0000313" key="7">
    <source>
        <dbReference type="Proteomes" id="UP000219182"/>
    </source>
</evidence>
<gene>
    <name evidence="6" type="ORF">CN311_18370</name>
</gene>
<organism evidence="6 7">
    <name type="scientific">Mesorhizobium sanjuanii</name>
    <dbReference type="NCBI Taxonomy" id="2037900"/>
    <lineage>
        <taxon>Bacteria</taxon>
        <taxon>Pseudomonadati</taxon>
        <taxon>Pseudomonadota</taxon>
        <taxon>Alphaproteobacteria</taxon>
        <taxon>Hyphomicrobiales</taxon>
        <taxon>Phyllobacteriaceae</taxon>
        <taxon>Mesorhizobium</taxon>
    </lineage>
</organism>
<sequence>MAAEDKKSHLMLIDGKFVAGEAGTRSVINPANGKAFVDVPEASPDQARQAIEAARRAQKAWGLKSPLARAAIMKRIAVLIRQNARHLAEVVVREQGKPINEAIGEVGGAAEFFDYYAEFARRIQGEILPSDYAGEQVWIQRVPIGVVAAIIPWNYPSALVSRKVAPAMIAGDTIVLKPHEDTPLSALEMARIFVEAGVPAGVVNILTGRGETIGEVLCTEPGVDLITMTGSVPTGKRIMANASSNLTPVSLELGGKAPFIVLADADLDLAVRSAATSRYMNCGQVCICNERTLVHRSIYDQFVARFVEFSKSLVVGDPMQANTDIGPKVSREELEKVEAVLAEAVAGGATLALAGGRPTRAPIDGGYWLNPTVLTDVTPDMPIMTREIFGPVVPIMPFDTFEEAVSITNASRYGLSAYLFTNDLGRVMNAVNEVSFGEIYVNRIGPEMLQGFHVGFRESGLGGDDGVHGLESYMRKKTVYVNYSGAATAALMPYGR</sequence>
<dbReference type="InterPro" id="IPR029510">
    <property type="entry name" value="Ald_DH_CS_GLU"/>
</dbReference>
<dbReference type="FunFam" id="3.40.309.10:FF:000009">
    <property type="entry name" value="Aldehyde dehydrogenase A"/>
    <property type="match status" value="1"/>
</dbReference>
<dbReference type="NCBIfam" id="NF007497">
    <property type="entry name" value="PRK10090.1"/>
    <property type="match status" value="1"/>
</dbReference>
<dbReference type="InterPro" id="IPR016162">
    <property type="entry name" value="Ald_DH_N"/>
</dbReference>
<name>A0A2A6FCP5_9HYPH</name>
<dbReference type="CDD" id="cd07088">
    <property type="entry name" value="ALDH_LactADH-AldA"/>
    <property type="match status" value="1"/>
</dbReference>
<dbReference type="Gene3D" id="3.40.309.10">
    <property type="entry name" value="Aldehyde Dehydrogenase, Chain A, domain 2"/>
    <property type="match status" value="1"/>
</dbReference>
<dbReference type="GO" id="GO:0016620">
    <property type="term" value="F:oxidoreductase activity, acting on the aldehyde or oxo group of donors, NAD or NADP as acceptor"/>
    <property type="evidence" value="ECO:0007669"/>
    <property type="project" value="InterPro"/>
</dbReference>
<evidence type="ECO:0000256" key="4">
    <source>
        <dbReference type="RuleBase" id="RU003345"/>
    </source>
</evidence>
<feature type="domain" description="Aldehyde dehydrogenase" evidence="5">
    <location>
        <begin position="17"/>
        <end position="479"/>
    </location>
</feature>
<dbReference type="PROSITE" id="PS00070">
    <property type="entry name" value="ALDEHYDE_DEHYDR_CYS"/>
    <property type="match status" value="1"/>
</dbReference>
<dbReference type="Proteomes" id="UP000219182">
    <property type="component" value="Unassembled WGS sequence"/>
</dbReference>
<evidence type="ECO:0000256" key="1">
    <source>
        <dbReference type="ARBA" id="ARBA00009986"/>
    </source>
</evidence>
<evidence type="ECO:0000256" key="2">
    <source>
        <dbReference type="ARBA" id="ARBA00023002"/>
    </source>
</evidence>
<evidence type="ECO:0000259" key="5">
    <source>
        <dbReference type="Pfam" id="PF00171"/>
    </source>
</evidence>